<dbReference type="Gene3D" id="1.10.287.100">
    <property type="match status" value="1"/>
</dbReference>
<organism evidence="7 8">
    <name type="scientific">Saitozyma podzolica</name>
    <dbReference type="NCBI Taxonomy" id="1890683"/>
    <lineage>
        <taxon>Eukaryota</taxon>
        <taxon>Fungi</taxon>
        <taxon>Dikarya</taxon>
        <taxon>Basidiomycota</taxon>
        <taxon>Agaricomycotina</taxon>
        <taxon>Tremellomycetes</taxon>
        <taxon>Tremellales</taxon>
        <taxon>Trimorphomycetaceae</taxon>
        <taxon>Saitozyma</taxon>
    </lineage>
</organism>
<dbReference type="EMBL" id="RSCD01000009">
    <property type="protein sequence ID" value="RSH90882.1"/>
    <property type="molecule type" value="Genomic_DNA"/>
</dbReference>
<dbReference type="OrthoDB" id="6275927at2759"/>
<dbReference type="GO" id="GO:0006367">
    <property type="term" value="P:transcription initiation at RNA polymerase II promoter"/>
    <property type="evidence" value="ECO:0007669"/>
    <property type="project" value="InterPro"/>
</dbReference>
<evidence type="ECO:0000256" key="5">
    <source>
        <dbReference type="ARBA" id="ARBA00074154"/>
    </source>
</evidence>
<proteinExistence type="inferred from homology"/>
<dbReference type="SUPFAM" id="SSF47396">
    <property type="entry name" value="Transcription factor IIA (TFIIA), alpha-helical domain"/>
    <property type="match status" value="1"/>
</dbReference>
<evidence type="ECO:0000313" key="7">
    <source>
        <dbReference type="EMBL" id="RSH90882.1"/>
    </source>
</evidence>
<evidence type="ECO:0000256" key="6">
    <source>
        <dbReference type="SAM" id="MobiDB-lite"/>
    </source>
</evidence>
<gene>
    <name evidence="7" type="ORF">EHS25_010058</name>
</gene>
<protein>
    <recommendedName>
        <fullName evidence="5">Transcription initiation factor IIA large subunit</fullName>
    </recommendedName>
</protein>
<dbReference type="InterPro" id="IPR004855">
    <property type="entry name" value="TFIIA_asu/bsu"/>
</dbReference>
<dbReference type="InterPro" id="IPR009088">
    <property type="entry name" value="TFIIA_b-brl"/>
</dbReference>
<dbReference type="FunFam" id="1.10.287.100:FF:000001">
    <property type="entry name" value="Transcription initiation factor IIA subunit"/>
    <property type="match status" value="1"/>
</dbReference>
<feature type="region of interest" description="Disordered" evidence="6">
    <location>
        <begin position="54"/>
        <end position="87"/>
    </location>
</feature>
<dbReference type="SUPFAM" id="SSF50784">
    <property type="entry name" value="Transcription factor IIA (TFIIA), beta-barrel domain"/>
    <property type="match status" value="1"/>
</dbReference>
<comment type="subcellular location">
    <subcellularLocation>
        <location evidence="1">Nucleus</location>
    </subcellularLocation>
</comment>
<feature type="region of interest" description="Disordered" evidence="6">
    <location>
        <begin position="130"/>
        <end position="192"/>
    </location>
</feature>
<feature type="compositionally biased region" description="Acidic residues" evidence="6">
    <location>
        <begin position="170"/>
        <end position="192"/>
    </location>
</feature>
<dbReference type="PANTHER" id="PTHR12694:SF8">
    <property type="entry name" value="TRANSCRIPTION INITIATION FACTOR IIA SUBUNIT 1"/>
    <property type="match status" value="1"/>
</dbReference>
<comment type="caution">
    <text evidence="7">The sequence shown here is derived from an EMBL/GenBank/DDBJ whole genome shotgun (WGS) entry which is preliminary data.</text>
</comment>
<sequence length="240" mass="25825">MYPHIYRTIIDDVIASVQVDFEEYGMEEEVLNNLQAKWESKLLETRVAEFARAPGAGASSSPEPDASGPDPNAAGPSRTGLSGASTGAGANDFGMGYPQAGAGLPAQGLALPGMAMNGMRGYTGYDGVKPETDDILRMRGGSSPEEDIKPYMSSQAKPEPNAAGLLPGDEVIDSDLDDSDDELREDGEDGGEDGEVDIVFCVYDKVQRVKNKWKTVFKDGMIHINGRDYLFAKCNGEFEW</sequence>
<dbReference type="Proteomes" id="UP000279259">
    <property type="component" value="Unassembled WGS sequence"/>
</dbReference>
<keyword evidence="3" id="KW-0804">Transcription</keyword>
<feature type="compositionally biased region" description="Low complexity" evidence="6">
    <location>
        <begin position="54"/>
        <end position="71"/>
    </location>
</feature>
<accession>A0A427YIH2</accession>
<dbReference type="Pfam" id="PF03153">
    <property type="entry name" value="TFIIA"/>
    <property type="match status" value="2"/>
</dbReference>
<dbReference type="CDD" id="cd07976">
    <property type="entry name" value="TFIIA_alpha_beta_like"/>
    <property type="match status" value="1"/>
</dbReference>
<dbReference type="STRING" id="1890683.A0A427YIH2"/>
<evidence type="ECO:0000256" key="2">
    <source>
        <dbReference type="ARBA" id="ARBA00010059"/>
    </source>
</evidence>
<evidence type="ECO:0000313" key="8">
    <source>
        <dbReference type="Proteomes" id="UP000279259"/>
    </source>
</evidence>
<evidence type="ECO:0000256" key="4">
    <source>
        <dbReference type="ARBA" id="ARBA00023242"/>
    </source>
</evidence>
<dbReference type="GO" id="GO:0005672">
    <property type="term" value="C:transcription factor TFIIA complex"/>
    <property type="evidence" value="ECO:0007669"/>
    <property type="project" value="InterPro"/>
</dbReference>
<evidence type="ECO:0000256" key="3">
    <source>
        <dbReference type="ARBA" id="ARBA00023163"/>
    </source>
</evidence>
<reference evidence="7 8" key="1">
    <citation type="submission" date="2018-11" db="EMBL/GenBank/DDBJ databases">
        <title>Genome sequence of Saitozyma podzolica DSM 27192.</title>
        <authorList>
            <person name="Aliyu H."/>
            <person name="Gorte O."/>
            <person name="Ochsenreither K."/>
        </authorList>
    </citation>
    <scope>NUCLEOTIDE SEQUENCE [LARGE SCALE GENOMIC DNA]</scope>
    <source>
        <strain evidence="7 8">DSM 27192</strain>
    </source>
</reference>
<dbReference type="SMART" id="SM01371">
    <property type="entry name" value="TFIIA"/>
    <property type="match status" value="1"/>
</dbReference>
<dbReference type="PANTHER" id="PTHR12694">
    <property type="entry name" value="TRANSCRIPTION INITIATION FACTOR IIA SUBUNIT 1"/>
    <property type="match status" value="1"/>
</dbReference>
<keyword evidence="8" id="KW-1185">Reference proteome</keyword>
<dbReference type="AlphaFoldDB" id="A0A427YIH2"/>
<dbReference type="Gene3D" id="2.30.18.10">
    <property type="entry name" value="Transcription factor IIA (TFIIA), beta-barrel domain"/>
    <property type="match status" value="1"/>
</dbReference>
<name>A0A427YIH2_9TREE</name>
<keyword evidence="4" id="KW-0539">Nucleus</keyword>
<comment type="similarity">
    <text evidence="2">Belongs to the TFIIA subunit 1 family.</text>
</comment>
<evidence type="ECO:0000256" key="1">
    <source>
        <dbReference type="ARBA" id="ARBA00004123"/>
    </source>
</evidence>